<dbReference type="PANTHER" id="PTHR30050">
    <property type="entry name" value="CHROMOSOMAL REPLICATION INITIATOR PROTEIN DNAA"/>
    <property type="match status" value="1"/>
</dbReference>
<feature type="domain" description="Hda lid" evidence="2">
    <location>
        <begin position="168"/>
        <end position="232"/>
    </location>
</feature>
<protein>
    <submittedName>
        <fullName evidence="3">DnaA regulatory inactivator Hda</fullName>
    </submittedName>
</protein>
<dbReference type="GO" id="GO:0006270">
    <property type="term" value="P:DNA replication initiation"/>
    <property type="evidence" value="ECO:0007669"/>
    <property type="project" value="TreeGrafter"/>
</dbReference>
<evidence type="ECO:0000259" key="2">
    <source>
        <dbReference type="Pfam" id="PF22688"/>
    </source>
</evidence>
<dbReference type="Proteomes" id="UP000190064">
    <property type="component" value="Unassembled WGS sequence"/>
</dbReference>
<evidence type="ECO:0000313" key="3">
    <source>
        <dbReference type="EMBL" id="OOV87752.1"/>
    </source>
</evidence>
<evidence type="ECO:0000313" key="4">
    <source>
        <dbReference type="Proteomes" id="UP000190064"/>
    </source>
</evidence>
<dbReference type="InterPro" id="IPR055199">
    <property type="entry name" value="Hda_lid"/>
</dbReference>
<dbReference type="NCBIfam" id="TIGR03420">
    <property type="entry name" value="DnaA_homol_Hda"/>
    <property type="match status" value="1"/>
</dbReference>
<dbReference type="STRING" id="966.BTA35_0207015"/>
<reference evidence="3" key="1">
    <citation type="submission" date="2017-02" db="EMBL/GenBank/DDBJ databases">
        <title>Draft Genome Sequence of the Salt Water Bacterium Oceanospirillum linum ATCC 11336.</title>
        <authorList>
            <person name="Trachtenberg A.M."/>
            <person name="Carney J.G."/>
            <person name="Linnane J.D."/>
            <person name="Rheaume B.A."/>
            <person name="Pitts N.L."/>
            <person name="Mykles D.L."/>
            <person name="Maclea K.S."/>
        </authorList>
    </citation>
    <scope>NUCLEOTIDE SEQUENCE [LARGE SCALE GENOMIC DNA]</scope>
    <source>
        <strain evidence="3">ATCC 11336</strain>
    </source>
</reference>
<accession>A0A1T1HD67</accession>
<gene>
    <name evidence="3" type="ORF">BTA35_0207015</name>
</gene>
<dbReference type="AlphaFoldDB" id="A0A1T1HD67"/>
<name>A0A1T1HD67_OCELI</name>
<dbReference type="GO" id="GO:0032297">
    <property type="term" value="P:negative regulation of DNA-templated DNA replication initiation"/>
    <property type="evidence" value="ECO:0007669"/>
    <property type="project" value="InterPro"/>
</dbReference>
<dbReference type="Pfam" id="PF22688">
    <property type="entry name" value="Hda_lid"/>
    <property type="match status" value="1"/>
</dbReference>
<dbReference type="InterPro" id="IPR017788">
    <property type="entry name" value="Hda"/>
</dbReference>
<dbReference type="InterPro" id="IPR027417">
    <property type="entry name" value="P-loop_NTPase"/>
</dbReference>
<dbReference type="Gene3D" id="1.10.8.60">
    <property type="match status" value="1"/>
</dbReference>
<keyword evidence="4" id="KW-1185">Reference proteome</keyword>
<dbReference type="InterPro" id="IPR013317">
    <property type="entry name" value="DnaA_dom"/>
</dbReference>
<dbReference type="Gene3D" id="3.40.50.300">
    <property type="entry name" value="P-loop containing nucleotide triphosphate hydrolases"/>
    <property type="match status" value="1"/>
</dbReference>
<organism evidence="3 4">
    <name type="scientific">Oceanospirillum linum</name>
    <dbReference type="NCBI Taxonomy" id="966"/>
    <lineage>
        <taxon>Bacteria</taxon>
        <taxon>Pseudomonadati</taxon>
        <taxon>Pseudomonadota</taxon>
        <taxon>Gammaproteobacteria</taxon>
        <taxon>Oceanospirillales</taxon>
        <taxon>Oceanospirillaceae</taxon>
        <taxon>Oceanospirillum</taxon>
    </lineage>
</organism>
<dbReference type="SUPFAM" id="SSF52540">
    <property type="entry name" value="P-loop containing nucleoside triphosphate hydrolases"/>
    <property type="match status" value="1"/>
</dbReference>
<dbReference type="PANTHER" id="PTHR30050:SF5">
    <property type="entry name" value="DNAA REGULATORY INACTIVATOR HDA"/>
    <property type="match status" value="1"/>
</dbReference>
<dbReference type="Pfam" id="PF00308">
    <property type="entry name" value="Bac_DnaA"/>
    <property type="match status" value="1"/>
</dbReference>
<dbReference type="EMBL" id="MTSD02000002">
    <property type="protein sequence ID" value="OOV87752.1"/>
    <property type="molecule type" value="Genomic_DNA"/>
</dbReference>
<feature type="domain" description="Chromosomal replication initiator protein DnaA ATPAse" evidence="1">
    <location>
        <begin position="17"/>
        <end position="160"/>
    </location>
</feature>
<evidence type="ECO:0000259" key="1">
    <source>
        <dbReference type="Pfam" id="PF00308"/>
    </source>
</evidence>
<sequence length="234" mass="26176">MADFQASQLSLSIGLRDDATFANFFPGDNIYLLEALCSLLESGGETFQYIYGPQDSGKSHLLQALCHQADALGFRSVYLPLDELALLSPELLEGLETLDLVCIDDLHLVAGRAKWEAALFHCFNRLRDAGKVLVISADAPPSKLGVKLPDLSSRLAWGITSALHKLDDEQKIMAFKLRAHERGLELTDEVARYILHRSPRSLRELFDMLSVLDHASLMAQRKLTIPFVKETLRW</sequence>
<comment type="caution">
    <text evidence="3">The sequence shown here is derived from an EMBL/GenBank/DDBJ whole genome shotgun (WGS) entry which is preliminary data.</text>
</comment>
<dbReference type="RefSeq" id="WP_078319099.1">
    <property type="nucleotide sequence ID" value="NZ_FXTS01000002.1"/>
</dbReference>
<proteinExistence type="predicted"/>